<dbReference type="GO" id="GO:0005829">
    <property type="term" value="C:cytosol"/>
    <property type="evidence" value="ECO:0007669"/>
    <property type="project" value="TreeGrafter"/>
</dbReference>
<feature type="domain" description="ABM" evidence="1">
    <location>
        <begin position="13"/>
        <end position="101"/>
    </location>
</feature>
<evidence type="ECO:0000313" key="2">
    <source>
        <dbReference type="EMBL" id="CUW96212.1"/>
    </source>
</evidence>
<organism evidence="2 3">
    <name type="scientific">Agrobacterium genomosp. 2 str. CFBP 5494</name>
    <dbReference type="NCBI Taxonomy" id="1183436"/>
    <lineage>
        <taxon>Bacteria</taxon>
        <taxon>Pseudomonadati</taxon>
        <taxon>Pseudomonadota</taxon>
        <taxon>Alphaproteobacteria</taxon>
        <taxon>Hyphomicrobiales</taxon>
        <taxon>Rhizobiaceae</taxon>
        <taxon>Rhizobium/Agrobacterium group</taxon>
        <taxon>Agrobacterium</taxon>
        <taxon>Agrobacterium tumefaciens complex</taxon>
    </lineage>
</organism>
<name>A0A9W5B3R1_9HYPH</name>
<sequence>MTGGDQDMSKGAFVVIAEFRVKPDAMEAFLDAARDDATHSVRDEPGCRQFDVVRPETGNNVVFYEVYDDKQAFDDHLKTPHLDRFREAFPALIEEELPVRFLNRQWL</sequence>
<dbReference type="Pfam" id="PF03992">
    <property type="entry name" value="ABM"/>
    <property type="match status" value="1"/>
</dbReference>
<dbReference type="PANTHER" id="PTHR33336:SF1">
    <property type="entry name" value="(4S)-4-HYDROXY-5-PHOSPHONOOXYPENTANE-2,3-DIONE ISOMERASE"/>
    <property type="match status" value="1"/>
</dbReference>
<dbReference type="InterPro" id="IPR050744">
    <property type="entry name" value="AI-2_Isomerase_LsrG"/>
</dbReference>
<dbReference type="AlphaFoldDB" id="A0A9W5B3R1"/>
<dbReference type="Gene3D" id="3.30.70.100">
    <property type="match status" value="1"/>
</dbReference>
<dbReference type="Proteomes" id="UP000191933">
    <property type="component" value="Unassembled WGS sequence"/>
</dbReference>
<dbReference type="EMBL" id="FBVY01000028">
    <property type="protein sequence ID" value="CUW96212.1"/>
    <property type="molecule type" value="Genomic_DNA"/>
</dbReference>
<reference evidence="2 3" key="1">
    <citation type="submission" date="2016-01" db="EMBL/GenBank/DDBJ databases">
        <authorList>
            <person name="Regsiter A."/>
            <person name="william w."/>
        </authorList>
    </citation>
    <scope>NUCLEOTIDE SEQUENCE [LARGE SCALE GENOMIC DNA]</scope>
    <source>
        <strain evidence="2 3">CFBP 5494</strain>
    </source>
</reference>
<gene>
    <name evidence="2" type="ORF">AGR2A_Lc160155</name>
</gene>
<evidence type="ECO:0000259" key="1">
    <source>
        <dbReference type="PROSITE" id="PS51725"/>
    </source>
</evidence>
<evidence type="ECO:0000313" key="3">
    <source>
        <dbReference type="Proteomes" id="UP000191933"/>
    </source>
</evidence>
<dbReference type="PANTHER" id="PTHR33336">
    <property type="entry name" value="QUINOL MONOOXYGENASE YGIN-RELATED"/>
    <property type="match status" value="1"/>
</dbReference>
<comment type="caution">
    <text evidence="2">The sequence shown here is derived from an EMBL/GenBank/DDBJ whole genome shotgun (WGS) entry which is preliminary data.</text>
</comment>
<keyword evidence="3" id="KW-1185">Reference proteome</keyword>
<dbReference type="SUPFAM" id="SSF54909">
    <property type="entry name" value="Dimeric alpha+beta barrel"/>
    <property type="match status" value="1"/>
</dbReference>
<dbReference type="InterPro" id="IPR007138">
    <property type="entry name" value="ABM_dom"/>
</dbReference>
<dbReference type="InterPro" id="IPR011008">
    <property type="entry name" value="Dimeric_a/b-barrel"/>
</dbReference>
<accession>A0A9W5B3R1</accession>
<dbReference type="GO" id="GO:0016491">
    <property type="term" value="F:oxidoreductase activity"/>
    <property type="evidence" value="ECO:0007669"/>
    <property type="project" value="TreeGrafter"/>
</dbReference>
<dbReference type="PROSITE" id="PS51725">
    <property type="entry name" value="ABM"/>
    <property type="match status" value="1"/>
</dbReference>
<protein>
    <recommendedName>
        <fullName evidence="1">ABM domain-containing protein</fullName>
    </recommendedName>
</protein>
<proteinExistence type="predicted"/>